<protein>
    <submittedName>
        <fullName evidence="4">Vacuolar protein sorting-associated protein 13A</fullName>
    </submittedName>
</protein>
<dbReference type="AlphaFoldDB" id="A0A4C1VM07"/>
<evidence type="ECO:0000313" key="4">
    <source>
        <dbReference type="EMBL" id="GBP39683.1"/>
    </source>
</evidence>
<dbReference type="EMBL" id="BGZK01000369">
    <property type="protein sequence ID" value="GBP39683.1"/>
    <property type="molecule type" value="Genomic_DNA"/>
</dbReference>
<dbReference type="GO" id="GO:0006623">
    <property type="term" value="P:protein targeting to vacuole"/>
    <property type="evidence" value="ECO:0007669"/>
    <property type="project" value="TreeGrafter"/>
</dbReference>
<evidence type="ECO:0000256" key="2">
    <source>
        <dbReference type="SAM" id="MobiDB-lite"/>
    </source>
</evidence>
<name>A0A4C1VM07_EUMVA</name>
<proteinExistence type="inferred from homology"/>
<reference evidence="4 5" key="1">
    <citation type="journal article" date="2019" name="Commun. Biol.">
        <title>The bagworm genome reveals a unique fibroin gene that provides high tensile strength.</title>
        <authorList>
            <person name="Kono N."/>
            <person name="Nakamura H."/>
            <person name="Ohtoshi R."/>
            <person name="Tomita M."/>
            <person name="Numata K."/>
            <person name="Arakawa K."/>
        </authorList>
    </citation>
    <scope>NUCLEOTIDE SEQUENCE [LARGE SCALE GENOMIC DNA]</scope>
</reference>
<dbReference type="OrthoDB" id="428159at2759"/>
<dbReference type="PANTHER" id="PTHR16166:SF93">
    <property type="entry name" value="INTERMEMBRANE LIPID TRANSFER PROTEIN VPS13"/>
    <property type="match status" value="1"/>
</dbReference>
<comment type="similarity">
    <text evidence="1">Belongs to the VPS13 family.</text>
</comment>
<dbReference type="STRING" id="151549.A0A4C1VM07"/>
<organism evidence="4 5">
    <name type="scientific">Eumeta variegata</name>
    <name type="common">Bagworm moth</name>
    <name type="synonym">Eumeta japonica</name>
    <dbReference type="NCBI Taxonomy" id="151549"/>
    <lineage>
        <taxon>Eukaryota</taxon>
        <taxon>Metazoa</taxon>
        <taxon>Ecdysozoa</taxon>
        <taxon>Arthropoda</taxon>
        <taxon>Hexapoda</taxon>
        <taxon>Insecta</taxon>
        <taxon>Pterygota</taxon>
        <taxon>Neoptera</taxon>
        <taxon>Endopterygota</taxon>
        <taxon>Lepidoptera</taxon>
        <taxon>Glossata</taxon>
        <taxon>Ditrysia</taxon>
        <taxon>Tineoidea</taxon>
        <taxon>Psychidae</taxon>
        <taxon>Oiketicinae</taxon>
        <taxon>Eumeta</taxon>
    </lineage>
</organism>
<dbReference type="InterPro" id="IPR056747">
    <property type="entry name" value="VPS13-like_M"/>
</dbReference>
<sequence length="733" mass="79447">MDAGDLLVENFFKELNAGSEAHSPAQAPVLDNVLVKLSNVTISRAVMTLAGTLEVQEPILEPASLRCDIKRVVGTCTSSSGAPRDLLLCEADLIVDNININLGQKDLATILAVWNDNFSESQYIAGGAAPSSPAEVPPDASVRRLQAFFAMGEPAKKEAVLRMNVEGVEVKLFSDTEEVLSSPVRDLGHGLARLRAGELGARLDLSSDRSIELHVSLDSLLLEDIRPDPTVVISRIFQSSGGSTNAKDGIEVCSPPVVDARFTQNATRDRSVDVRVERSRLNLCVPFVMQLARAVLDALPGDKTMDGGVVNHGYVGEAQPPRAAAAALAARAPISSDSTSGYYSAATSVSEDAPGLSISIHFQKPEVMFFTDSTKTEGHALLVRAEVLLDYSCHSSIENAVVSLVGLEVLSKLQSKLENLPPQTVLHPCDVELSRSFKDAEEGVKMRMSASNLDVHVSPTTVHAIADMIDEIAAELIIPEDKELFNFARYQPKTEKDEDLWSPKKAIPYAESGVEENYVQPQYPRAKPSETLVVSVPSVRIALEVERHARAPLLVLKVALEGTLHDWSERAHGHAVLSALVSAYDERLRTWTPVLEHVHHHDHTSTLPEITIKLFQAKAYPMSAKLNTDEVPQETETDRGPRPTTKAKRSKLETETSTDESDTEHEMVIIRSPRGNENSASAERQPGAGVRTGVVGPPGAPRLAGESDSEHESTDPPDRLSAALGHLFTELVR</sequence>
<dbReference type="PANTHER" id="PTHR16166">
    <property type="entry name" value="VACUOLAR PROTEIN SORTING-ASSOCIATED PROTEIN VPS13"/>
    <property type="match status" value="1"/>
</dbReference>
<dbReference type="GO" id="GO:0045053">
    <property type="term" value="P:protein retention in Golgi apparatus"/>
    <property type="evidence" value="ECO:0007669"/>
    <property type="project" value="TreeGrafter"/>
</dbReference>
<evidence type="ECO:0000259" key="3">
    <source>
        <dbReference type="Pfam" id="PF25033"/>
    </source>
</evidence>
<feature type="domain" description="VPS13-like middle region" evidence="3">
    <location>
        <begin position="30"/>
        <end position="599"/>
    </location>
</feature>
<gene>
    <name evidence="4" type="primary">VPS13A</name>
    <name evidence="4" type="ORF">EVAR_25507_1</name>
</gene>
<keyword evidence="5" id="KW-1185">Reference proteome</keyword>
<accession>A0A4C1VM07</accession>
<evidence type="ECO:0000256" key="1">
    <source>
        <dbReference type="ARBA" id="ARBA00006545"/>
    </source>
</evidence>
<dbReference type="Proteomes" id="UP000299102">
    <property type="component" value="Unassembled WGS sequence"/>
</dbReference>
<dbReference type="Pfam" id="PF25033">
    <property type="entry name" value="VPS13_M"/>
    <property type="match status" value="1"/>
</dbReference>
<feature type="region of interest" description="Disordered" evidence="2">
    <location>
        <begin position="625"/>
        <end position="720"/>
    </location>
</feature>
<evidence type="ECO:0000313" key="5">
    <source>
        <dbReference type="Proteomes" id="UP000299102"/>
    </source>
</evidence>
<dbReference type="InterPro" id="IPR026847">
    <property type="entry name" value="VPS13"/>
</dbReference>
<comment type="caution">
    <text evidence="4">The sequence shown here is derived from an EMBL/GenBank/DDBJ whole genome shotgun (WGS) entry which is preliminary data.</text>
</comment>
<feature type="compositionally biased region" description="Basic and acidic residues" evidence="2">
    <location>
        <begin position="708"/>
        <end position="718"/>
    </location>
</feature>